<comment type="caution">
    <text evidence="1">The sequence shown here is derived from an EMBL/GenBank/DDBJ whole genome shotgun (WGS) entry which is preliminary data.</text>
</comment>
<reference evidence="1 2" key="1">
    <citation type="journal article" date="2018" name="Front. Plant Sci.">
        <title>Red Clover (Trifolium pratense) and Zigzag Clover (T. medium) - A Picture of Genomic Similarities and Differences.</title>
        <authorList>
            <person name="Dluhosova J."/>
            <person name="Istvanek J."/>
            <person name="Nedelnik J."/>
            <person name="Repkova J."/>
        </authorList>
    </citation>
    <scope>NUCLEOTIDE SEQUENCE [LARGE SCALE GENOMIC DNA]</scope>
    <source>
        <strain evidence="2">cv. 10/8</strain>
        <tissue evidence="1">Leaf</tissue>
    </source>
</reference>
<organism evidence="1 2">
    <name type="scientific">Trifolium medium</name>
    <dbReference type="NCBI Taxonomy" id="97028"/>
    <lineage>
        <taxon>Eukaryota</taxon>
        <taxon>Viridiplantae</taxon>
        <taxon>Streptophyta</taxon>
        <taxon>Embryophyta</taxon>
        <taxon>Tracheophyta</taxon>
        <taxon>Spermatophyta</taxon>
        <taxon>Magnoliopsida</taxon>
        <taxon>eudicotyledons</taxon>
        <taxon>Gunneridae</taxon>
        <taxon>Pentapetalae</taxon>
        <taxon>rosids</taxon>
        <taxon>fabids</taxon>
        <taxon>Fabales</taxon>
        <taxon>Fabaceae</taxon>
        <taxon>Papilionoideae</taxon>
        <taxon>50 kb inversion clade</taxon>
        <taxon>NPAAA clade</taxon>
        <taxon>Hologalegina</taxon>
        <taxon>IRL clade</taxon>
        <taxon>Trifolieae</taxon>
        <taxon>Trifolium</taxon>
    </lineage>
</organism>
<dbReference type="EMBL" id="LXQA011053515">
    <property type="protein sequence ID" value="MCI82869.1"/>
    <property type="molecule type" value="Genomic_DNA"/>
</dbReference>
<evidence type="ECO:0000313" key="1">
    <source>
        <dbReference type="EMBL" id="MCI82869.1"/>
    </source>
</evidence>
<sequence>RLAAIGAQPRALLPYCGGLGLCQLRGTPARLRLAQGTVH</sequence>
<feature type="non-terminal residue" evidence="1">
    <location>
        <position position="1"/>
    </location>
</feature>
<feature type="non-terminal residue" evidence="1">
    <location>
        <position position="39"/>
    </location>
</feature>
<accession>A0A392V6H3</accession>
<proteinExistence type="predicted"/>
<keyword evidence="2" id="KW-1185">Reference proteome</keyword>
<evidence type="ECO:0000313" key="2">
    <source>
        <dbReference type="Proteomes" id="UP000265520"/>
    </source>
</evidence>
<protein>
    <submittedName>
        <fullName evidence="1">Uncharacterized protein</fullName>
    </submittedName>
</protein>
<dbReference type="AlphaFoldDB" id="A0A392V6H3"/>
<name>A0A392V6H3_9FABA</name>
<dbReference type="Proteomes" id="UP000265520">
    <property type="component" value="Unassembled WGS sequence"/>
</dbReference>